<sequence length="90" mass="10744">MLKIECQEHLDAVRKFAEEEGKLDQLQNKLDYLSTYGQSEKIRVRLMKDFAEHSFYFHIERYGTSTDEWLLWMNGGLIYHQSSGEWSVHT</sequence>
<organism evidence="1">
    <name type="scientific">marine sediment metagenome</name>
    <dbReference type="NCBI Taxonomy" id="412755"/>
    <lineage>
        <taxon>unclassified sequences</taxon>
        <taxon>metagenomes</taxon>
        <taxon>ecological metagenomes</taxon>
    </lineage>
</organism>
<protein>
    <submittedName>
        <fullName evidence="1">Uncharacterized protein</fullName>
    </submittedName>
</protein>
<dbReference type="EMBL" id="LAZR01001330">
    <property type="protein sequence ID" value="KKN46438.1"/>
    <property type="molecule type" value="Genomic_DNA"/>
</dbReference>
<evidence type="ECO:0000313" key="1">
    <source>
        <dbReference type="EMBL" id="KKN46438.1"/>
    </source>
</evidence>
<name>A0A0F9TYG6_9ZZZZ</name>
<gene>
    <name evidence="1" type="ORF">LCGC14_0672780</name>
</gene>
<dbReference type="AlphaFoldDB" id="A0A0F9TYG6"/>
<accession>A0A0F9TYG6</accession>
<proteinExistence type="predicted"/>
<reference evidence="1" key="1">
    <citation type="journal article" date="2015" name="Nature">
        <title>Complex archaea that bridge the gap between prokaryotes and eukaryotes.</title>
        <authorList>
            <person name="Spang A."/>
            <person name="Saw J.H."/>
            <person name="Jorgensen S.L."/>
            <person name="Zaremba-Niedzwiedzka K."/>
            <person name="Martijn J."/>
            <person name="Lind A.E."/>
            <person name="van Eijk R."/>
            <person name="Schleper C."/>
            <person name="Guy L."/>
            <person name="Ettema T.J."/>
        </authorList>
    </citation>
    <scope>NUCLEOTIDE SEQUENCE</scope>
</reference>
<comment type="caution">
    <text evidence="1">The sequence shown here is derived from an EMBL/GenBank/DDBJ whole genome shotgun (WGS) entry which is preliminary data.</text>
</comment>